<dbReference type="AlphaFoldDB" id="A0A0E9S6S7"/>
<name>A0A0E9S6S7_ANGAN</name>
<protein>
    <submittedName>
        <fullName evidence="1">Uncharacterized protein</fullName>
    </submittedName>
</protein>
<evidence type="ECO:0000313" key="1">
    <source>
        <dbReference type="EMBL" id="JAH36350.1"/>
    </source>
</evidence>
<sequence length="44" mass="5010">MPTVPASQALDQESFLLTKSQCDICGLHCWHYLARPFREKTAES</sequence>
<dbReference type="EMBL" id="GBXM01072227">
    <property type="protein sequence ID" value="JAH36350.1"/>
    <property type="molecule type" value="Transcribed_RNA"/>
</dbReference>
<organism evidence="1">
    <name type="scientific">Anguilla anguilla</name>
    <name type="common">European freshwater eel</name>
    <name type="synonym">Muraena anguilla</name>
    <dbReference type="NCBI Taxonomy" id="7936"/>
    <lineage>
        <taxon>Eukaryota</taxon>
        <taxon>Metazoa</taxon>
        <taxon>Chordata</taxon>
        <taxon>Craniata</taxon>
        <taxon>Vertebrata</taxon>
        <taxon>Euteleostomi</taxon>
        <taxon>Actinopterygii</taxon>
        <taxon>Neopterygii</taxon>
        <taxon>Teleostei</taxon>
        <taxon>Anguilliformes</taxon>
        <taxon>Anguillidae</taxon>
        <taxon>Anguilla</taxon>
    </lineage>
</organism>
<accession>A0A0E9S6S7</accession>
<proteinExistence type="predicted"/>
<reference evidence="1" key="1">
    <citation type="submission" date="2014-11" db="EMBL/GenBank/DDBJ databases">
        <authorList>
            <person name="Amaro Gonzalez C."/>
        </authorList>
    </citation>
    <scope>NUCLEOTIDE SEQUENCE</scope>
</reference>
<reference evidence="1" key="2">
    <citation type="journal article" date="2015" name="Fish Shellfish Immunol.">
        <title>Early steps in the European eel (Anguilla anguilla)-Vibrio vulnificus interaction in the gills: Role of the RtxA13 toxin.</title>
        <authorList>
            <person name="Callol A."/>
            <person name="Pajuelo D."/>
            <person name="Ebbesson L."/>
            <person name="Teles M."/>
            <person name="MacKenzie S."/>
            <person name="Amaro C."/>
        </authorList>
    </citation>
    <scope>NUCLEOTIDE SEQUENCE</scope>
</reference>